<evidence type="ECO:0000313" key="1">
    <source>
        <dbReference type="EMBL" id="GLH69400.1"/>
    </source>
</evidence>
<evidence type="ECO:0000313" key="2">
    <source>
        <dbReference type="Proteomes" id="UP001165089"/>
    </source>
</evidence>
<proteinExistence type="predicted"/>
<gene>
    <name evidence="1" type="ORF">GETHPA_09330</name>
</gene>
<sequence>MSDLVTTNPEATFDRIVGKLFDNNWIILSANQPLGLITFRYQSEENSSRSRSHVNVLEGSILVKAETATSTRVRVALTLSWQESFADHTFQTGVRNDVPAEWYKLVFDTLGLSAPSTSK</sequence>
<organism evidence="1 2">
    <name type="scientific">Geothrix rubra</name>
    <dbReference type="NCBI Taxonomy" id="2927977"/>
    <lineage>
        <taxon>Bacteria</taxon>
        <taxon>Pseudomonadati</taxon>
        <taxon>Acidobacteriota</taxon>
        <taxon>Holophagae</taxon>
        <taxon>Holophagales</taxon>
        <taxon>Holophagaceae</taxon>
        <taxon>Geothrix</taxon>
    </lineage>
</organism>
<accession>A0ABQ5Q3S9</accession>
<dbReference type="Proteomes" id="UP001165089">
    <property type="component" value="Unassembled WGS sequence"/>
</dbReference>
<protein>
    <submittedName>
        <fullName evidence="1">Uncharacterized protein</fullName>
    </submittedName>
</protein>
<keyword evidence="2" id="KW-1185">Reference proteome</keyword>
<name>A0ABQ5Q3S9_9BACT</name>
<dbReference type="RefSeq" id="WP_285723419.1">
    <property type="nucleotide sequence ID" value="NZ_BSDD01000002.1"/>
</dbReference>
<dbReference type="EMBL" id="BSDD01000002">
    <property type="protein sequence ID" value="GLH69400.1"/>
    <property type="molecule type" value="Genomic_DNA"/>
</dbReference>
<reference evidence="1 2" key="1">
    <citation type="journal article" date="2023" name="Antonie Van Leeuwenhoek">
        <title>Mesoterricola silvestris gen. nov., sp. nov., Mesoterricola sediminis sp. nov., Geothrix oryzae sp. nov., Geothrix edaphica sp. nov., Geothrix rubra sp. nov., and Geothrix limicola sp. nov., six novel members of Acidobacteriota isolated from soils.</title>
        <authorList>
            <person name="Itoh H."/>
            <person name="Sugisawa Y."/>
            <person name="Mise K."/>
            <person name="Xu Z."/>
            <person name="Kuniyasu M."/>
            <person name="Ushijima N."/>
            <person name="Kawano K."/>
            <person name="Kobayashi E."/>
            <person name="Shiratori Y."/>
            <person name="Masuda Y."/>
            <person name="Senoo K."/>
        </authorList>
    </citation>
    <scope>NUCLEOTIDE SEQUENCE [LARGE SCALE GENOMIC DNA]</scope>
    <source>
        <strain evidence="1 2">Red803</strain>
    </source>
</reference>
<comment type="caution">
    <text evidence="1">The sequence shown here is derived from an EMBL/GenBank/DDBJ whole genome shotgun (WGS) entry which is preliminary data.</text>
</comment>